<dbReference type="GO" id="GO:0006777">
    <property type="term" value="P:Mo-molybdopterin cofactor biosynthetic process"/>
    <property type="evidence" value="ECO:0007669"/>
    <property type="project" value="UniProtKB-KW"/>
</dbReference>
<dbReference type="InterPro" id="IPR025877">
    <property type="entry name" value="MobA-like_NTP_Trfase"/>
</dbReference>
<dbReference type="PANTHER" id="PTHR19136:SF81">
    <property type="entry name" value="MOLYBDENUM COFACTOR GUANYLYLTRANSFERASE"/>
    <property type="match status" value="1"/>
</dbReference>
<comment type="similarity">
    <text evidence="8">Belongs to the MobA family.</text>
</comment>
<dbReference type="PANTHER" id="PTHR19136">
    <property type="entry name" value="MOLYBDENUM COFACTOR GUANYLYLTRANSFERASE"/>
    <property type="match status" value="1"/>
</dbReference>
<feature type="binding site" evidence="8">
    <location>
        <begin position="6"/>
        <end position="8"/>
    </location>
    <ligand>
        <name>GTP</name>
        <dbReference type="ChEBI" id="CHEBI:37565"/>
    </ligand>
</feature>
<evidence type="ECO:0000256" key="6">
    <source>
        <dbReference type="ARBA" id="ARBA00023134"/>
    </source>
</evidence>
<feature type="binding site" evidence="8">
    <location>
        <position position="73"/>
    </location>
    <ligand>
        <name>GTP</name>
        <dbReference type="ChEBI" id="CHEBI:37565"/>
    </ligand>
</feature>
<evidence type="ECO:0000256" key="4">
    <source>
        <dbReference type="ARBA" id="ARBA00022741"/>
    </source>
</evidence>
<dbReference type="EMBL" id="QMQA01000003">
    <property type="protein sequence ID" value="RLE15461.1"/>
    <property type="molecule type" value="Genomic_DNA"/>
</dbReference>
<accession>A0A662DME4</accession>
<dbReference type="GO" id="GO:0061603">
    <property type="term" value="F:molybdenum cofactor guanylyltransferase activity"/>
    <property type="evidence" value="ECO:0007669"/>
    <property type="project" value="UniProtKB-EC"/>
</dbReference>
<dbReference type="Proteomes" id="UP000280417">
    <property type="component" value="Unassembled WGS sequence"/>
</dbReference>
<comment type="subcellular location">
    <subcellularLocation>
        <location evidence="8">Cytoplasm</location>
    </subcellularLocation>
</comment>
<dbReference type="AlphaFoldDB" id="A0A662DME4"/>
<comment type="caution">
    <text evidence="8">Lacks conserved residue(s) required for the propagation of feature annotation.</text>
</comment>
<keyword evidence="3 8" id="KW-0479">Metal-binding</keyword>
<feature type="binding site" evidence="8">
    <location>
        <position position="18"/>
    </location>
    <ligand>
        <name>GTP</name>
        <dbReference type="ChEBI" id="CHEBI:37565"/>
    </ligand>
</feature>
<evidence type="ECO:0000256" key="7">
    <source>
        <dbReference type="ARBA" id="ARBA00023150"/>
    </source>
</evidence>
<dbReference type="Gene3D" id="3.90.550.10">
    <property type="entry name" value="Spore Coat Polysaccharide Biosynthesis Protein SpsA, Chain A"/>
    <property type="match status" value="1"/>
</dbReference>
<evidence type="ECO:0000256" key="1">
    <source>
        <dbReference type="ARBA" id="ARBA00022490"/>
    </source>
</evidence>
<feature type="binding site" evidence="8">
    <location>
        <position position="102"/>
    </location>
    <ligand>
        <name>GTP</name>
        <dbReference type="ChEBI" id="CHEBI:37565"/>
    </ligand>
</feature>
<comment type="cofactor">
    <cofactor evidence="8">
        <name>Mg(2+)</name>
        <dbReference type="ChEBI" id="CHEBI:18420"/>
    </cofactor>
</comment>
<organism evidence="10 11">
    <name type="scientific">Aerophobetes bacterium</name>
    <dbReference type="NCBI Taxonomy" id="2030807"/>
    <lineage>
        <taxon>Bacteria</taxon>
        <taxon>Candidatus Aerophobota</taxon>
    </lineage>
</organism>
<comment type="catalytic activity">
    <reaction evidence="8">
        <text>Mo-molybdopterin + GTP + H(+) = Mo-molybdopterin guanine dinucleotide + diphosphate</text>
        <dbReference type="Rhea" id="RHEA:34243"/>
        <dbReference type="ChEBI" id="CHEBI:15378"/>
        <dbReference type="ChEBI" id="CHEBI:33019"/>
        <dbReference type="ChEBI" id="CHEBI:37565"/>
        <dbReference type="ChEBI" id="CHEBI:71302"/>
        <dbReference type="ChEBI" id="CHEBI:71310"/>
        <dbReference type="EC" id="2.7.7.77"/>
    </reaction>
</comment>
<dbReference type="GO" id="GO:0046872">
    <property type="term" value="F:metal ion binding"/>
    <property type="evidence" value="ECO:0007669"/>
    <property type="project" value="UniProtKB-KW"/>
</dbReference>
<dbReference type="InterPro" id="IPR029044">
    <property type="entry name" value="Nucleotide-diphossugar_trans"/>
</dbReference>
<gene>
    <name evidence="8" type="primary">mobA</name>
    <name evidence="10" type="ORF">DRJ04_00245</name>
</gene>
<dbReference type="GO" id="GO:0005737">
    <property type="term" value="C:cytoplasm"/>
    <property type="evidence" value="ECO:0007669"/>
    <property type="project" value="UniProtKB-SubCell"/>
</dbReference>
<dbReference type="EC" id="2.7.7.77" evidence="8"/>
<dbReference type="SUPFAM" id="SSF53448">
    <property type="entry name" value="Nucleotide-diphospho-sugar transferases"/>
    <property type="match status" value="1"/>
</dbReference>
<keyword evidence="6 8" id="KW-0342">GTP-binding</keyword>
<dbReference type="InterPro" id="IPR013482">
    <property type="entry name" value="Molybde_CF_guanTrfase"/>
</dbReference>
<keyword evidence="7 8" id="KW-0501">Molybdenum cofactor biosynthesis</keyword>
<comment type="function">
    <text evidence="8">Transfers a GMP moiety from GTP to Mo-molybdopterin (Mo-MPT) cofactor (Moco or molybdenum cofactor) to form Mo-molybdopterin guanine dinucleotide (Mo-MGD) cofactor.</text>
</comment>
<evidence type="ECO:0000259" key="9">
    <source>
        <dbReference type="Pfam" id="PF12804"/>
    </source>
</evidence>
<sequence>MNFLILTGGENKRIGNRKAFLKIGGTTLLERVLQQIEIVKEKGEEVILVEGKVSFKNFKNIKGEGEKLKVIKDVIPEKGPLGGIYSGLLLSQAKFNFVLGCDMPFLDWKFIDYMRHLSKNYEVLIPFHSRGIEPLHAIYSRSCLPVIKEKLNQGECKIQSILPYLKVRFIQEREIRRFSPPQHIFFNINTSEDLKKARKLATKVDRPKIII</sequence>
<feature type="binding site" evidence="8">
    <location>
        <position position="102"/>
    </location>
    <ligand>
        <name>Mg(2+)</name>
        <dbReference type="ChEBI" id="CHEBI:18420"/>
    </ligand>
</feature>
<evidence type="ECO:0000256" key="3">
    <source>
        <dbReference type="ARBA" id="ARBA00022723"/>
    </source>
</evidence>
<evidence type="ECO:0000313" key="10">
    <source>
        <dbReference type="EMBL" id="RLE15461.1"/>
    </source>
</evidence>
<reference evidence="10 11" key="1">
    <citation type="submission" date="2018-06" db="EMBL/GenBank/DDBJ databases">
        <title>Extensive metabolic versatility and redundancy in microbially diverse, dynamic hydrothermal sediments.</title>
        <authorList>
            <person name="Dombrowski N."/>
            <person name="Teske A."/>
            <person name="Baker B.J."/>
        </authorList>
    </citation>
    <scope>NUCLEOTIDE SEQUENCE [LARGE SCALE GENOMIC DNA]</scope>
    <source>
        <strain evidence="10">B3_G15</strain>
    </source>
</reference>
<keyword evidence="2 8" id="KW-0808">Transferase</keyword>
<evidence type="ECO:0000313" key="11">
    <source>
        <dbReference type="Proteomes" id="UP000280417"/>
    </source>
</evidence>
<name>A0A662DME4_UNCAE</name>
<evidence type="ECO:0000256" key="2">
    <source>
        <dbReference type="ARBA" id="ARBA00022679"/>
    </source>
</evidence>
<dbReference type="GO" id="GO:0005525">
    <property type="term" value="F:GTP binding"/>
    <property type="evidence" value="ECO:0007669"/>
    <property type="project" value="UniProtKB-UniRule"/>
</dbReference>
<keyword evidence="5 8" id="KW-0460">Magnesium</keyword>
<comment type="domain">
    <text evidence="8">The N-terminal domain determines nucleotide recognition and specific binding, while the C-terminal domain determines the specific binding to the target protein.</text>
</comment>
<comment type="caution">
    <text evidence="10">The sequence shown here is derived from an EMBL/GenBank/DDBJ whole genome shotgun (WGS) entry which is preliminary data.</text>
</comment>
<keyword evidence="4 8" id="KW-0547">Nucleotide-binding</keyword>
<protein>
    <recommendedName>
        <fullName evidence="8">Probable molybdenum cofactor guanylyltransferase</fullName>
        <shortName evidence="8">MoCo guanylyltransferase</shortName>
        <ecNumber evidence="8">2.7.7.77</ecNumber>
    </recommendedName>
    <alternativeName>
        <fullName evidence="8">GTP:molybdopterin guanylyltransferase</fullName>
    </alternativeName>
    <alternativeName>
        <fullName evidence="8">Mo-MPT guanylyltransferase</fullName>
    </alternativeName>
    <alternativeName>
        <fullName evidence="8">Molybdopterin guanylyltransferase</fullName>
    </alternativeName>
    <alternativeName>
        <fullName evidence="8">Molybdopterin-guanine dinucleotide synthase</fullName>
        <shortName evidence="8">MGD synthase</shortName>
    </alternativeName>
</protein>
<evidence type="ECO:0000256" key="5">
    <source>
        <dbReference type="ARBA" id="ARBA00022842"/>
    </source>
</evidence>
<feature type="domain" description="MobA-like NTP transferase" evidence="9">
    <location>
        <begin position="4"/>
        <end position="154"/>
    </location>
</feature>
<evidence type="ECO:0000256" key="8">
    <source>
        <dbReference type="HAMAP-Rule" id="MF_00316"/>
    </source>
</evidence>
<dbReference type="Pfam" id="PF12804">
    <property type="entry name" value="NTP_transf_3"/>
    <property type="match status" value="1"/>
</dbReference>
<proteinExistence type="inferred from homology"/>
<keyword evidence="1 8" id="KW-0963">Cytoplasm</keyword>
<dbReference type="CDD" id="cd02503">
    <property type="entry name" value="MobA"/>
    <property type="match status" value="1"/>
</dbReference>
<dbReference type="HAMAP" id="MF_00316">
    <property type="entry name" value="MobA"/>
    <property type="match status" value="1"/>
</dbReference>